<dbReference type="Proteomes" id="UP000011713">
    <property type="component" value="Unassembled WGS sequence"/>
</dbReference>
<evidence type="ECO:0000313" key="2">
    <source>
        <dbReference type="Proteomes" id="UP000011713"/>
    </source>
</evidence>
<evidence type="ECO:0000313" key="1">
    <source>
        <dbReference type="EnsemblProtists" id="HpaP805731"/>
    </source>
</evidence>
<reference evidence="2" key="1">
    <citation type="journal article" date="2010" name="Science">
        <title>Signatures of adaptation to obligate biotrophy in the Hyaloperonospora arabidopsidis genome.</title>
        <authorList>
            <person name="Baxter L."/>
            <person name="Tripathy S."/>
            <person name="Ishaque N."/>
            <person name="Boot N."/>
            <person name="Cabral A."/>
            <person name="Kemen E."/>
            <person name="Thines M."/>
            <person name="Ah-Fong A."/>
            <person name="Anderson R."/>
            <person name="Badejoko W."/>
            <person name="Bittner-Eddy P."/>
            <person name="Boore J.L."/>
            <person name="Chibucos M.C."/>
            <person name="Coates M."/>
            <person name="Dehal P."/>
            <person name="Delehaunty K."/>
            <person name="Dong S."/>
            <person name="Downton P."/>
            <person name="Dumas B."/>
            <person name="Fabro G."/>
            <person name="Fronick C."/>
            <person name="Fuerstenberg S.I."/>
            <person name="Fulton L."/>
            <person name="Gaulin E."/>
            <person name="Govers F."/>
            <person name="Hughes L."/>
            <person name="Humphray S."/>
            <person name="Jiang R.H."/>
            <person name="Judelson H."/>
            <person name="Kamoun S."/>
            <person name="Kyung K."/>
            <person name="Meijer H."/>
            <person name="Minx P."/>
            <person name="Morris P."/>
            <person name="Nelson J."/>
            <person name="Phuntumart V."/>
            <person name="Qutob D."/>
            <person name="Rehmany A."/>
            <person name="Rougon-Cardoso A."/>
            <person name="Ryden P."/>
            <person name="Torto-Alalibo T."/>
            <person name="Studholme D."/>
            <person name="Wang Y."/>
            <person name="Win J."/>
            <person name="Wood J."/>
            <person name="Clifton S.W."/>
            <person name="Rogers J."/>
            <person name="Van den Ackerveken G."/>
            <person name="Jones J.D."/>
            <person name="McDowell J.M."/>
            <person name="Beynon J."/>
            <person name="Tyler B.M."/>
        </authorList>
    </citation>
    <scope>NUCLEOTIDE SEQUENCE [LARGE SCALE GENOMIC DNA]</scope>
    <source>
        <strain evidence="2">Emoy2</strain>
    </source>
</reference>
<protein>
    <submittedName>
        <fullName evidence="1">Uncharacterized protein</fullName>
    </submittedName>
</protein>
<dbReference type="InParanoid" id="M4BH55"/>
<organism evidence="1 2">
    <name type="scientific">Hyaloperonospora arabidopsidis (strain Emoy2)</name>
    <name type="common">Downy mildew agent</name>
    <name type="synonym">Peronospora arabidopsidis</name>
    <dbReference type="NCBI Taxonomy" id="559515"/>
    <lineage>
        <taxon>Eukaryota</taxon>
        <taxon>Sar</taxon>
        <taxon>Stramenopiles</taxon>
        <taxon>Oomycota</taxon>
        <taxon>Peronosporomycetes</taxon>
        <taxon>Peronosporales</taxon>
        <taxon>Peronosporaceae</taxon>
        <taxon>Hyaloperonospora</taxon>
    </lineage>
</organism>
<keyword evidence="2" id="KW-1185">Reference proteome</keyword>
<dbReference type="EnsemblProtists" id="HpaT805731">
    <property type="protein sequence ID" value="HpaP805731"/>
    <property type="gene ID" value="HpaG805731"/>
</dbReference>
<name>M4BH55_HYAAE</name>
<dbReference type="AlphaFoldDB" id="M4BH55"/>
<accession>M4BH55</accession>
<sequence>MGTLHCAWMQSECLAGSTARDQPYEDFLGPTTQAAGLIHSSIEATTYLNRPAGCWIYSALVLQV</sequence>
<dbReference type="HOGENOM" id="CLU_2872417_0_0_1"/>
<dbReference type="VEuPathDB" id="FungiDB:HpaG805731"/>
<reference evidence="1" key="2">
    <citation type="submission" date="2015-06" db="UniProtKB">
        <authorList>
            <consortium name="EnsemblProtists"/>
        </authorList>
    </citation>
    <scope>IDENTIFICATION</scope>
    <source>
        <strain evidence="1">Emoy2</strain>
    </source>
</reference>
<proteinExistence type="predicted"/>
<dbReference type="EMBL" id="JH598254">
    <property type="status" value="NOT_ANNOTATED_CDS"/>
    <property type="molecule type" value="Genomic_DNA"/>
</dbReference>